<dbReference type="GeneID" id="63751554"/>
<dbReference type="Pfam" id="PF00787">
    <property type="entry name" value="PX"/>
    <property type="match status" value="1"/>
</dbReference>
<name>A0A1L9RGV2_ASPWE</name>
<keyword evidence="15" id="KW-1185">Reference proteome</keyword>
<dbReference type="GO" id="GO:0032456">
    <property type="term" value="P:endocytic recycling"/>
    <property type="evidence" value="ECO:0007669"/>
    <property type="project" value="TreeGrafter"/>
</dbReference>
<evidence type="ECO:0000256" key="11">
    <source>
        <dbReference type="ARBA" id="ARBA00023136"/>
    </source>
</evidence>
<dbReference type="InterPro" id="IPR036871">
    <property type="entry name" value="PX_dom_sf"/>
</dbReference>
<protein>
    <recommendedName>
        <fullName evidence="5">Sorting nexin-3</fullName>
    </recommendedName>
</protein>
<dbReference type="STRING" id="1073089.A0A1L9RGV2"/>
<evidence type="ECO:0000256" key="8">
    <source>
        <dbReference type="ARBA" id="ARBA00022927"/>
    </source>
</evidence>
<evidence type="ECO:0000256" key="2">
    <source>
        <dbReference type="ARBA" id="ARBA00004255"/>
    </source>
</evidence>
<dbReference type="Gene3D" id="3.30.1520.10">
    <property type="entry name" value="Phox-like domain"/>
    <property type="match status" value="1"/>
</dbReference>
<comment type="similarity">
    <text evidence="4">Belongs to the sorting nexin family.</text>
</comment>
<organism evidence="14 15">
    <name type="scientific">Aspergillus wentii DTO 134E9</name>
    <dbReference type="NCBI Taxonomy" id="1073089"/>
    <lineage>
        <taxon>Eukaryota</taxon>
        <taxon>Fungi</taxon>
        <taxon>Dikarya</taxon>
        <taxon>Ascomycota</taxon>
        <taxon>Pezizomycotina</taxon>
        <taxon>Eurotiomycetes</taxon>
        <taxon>Eurotiomycetidae</taxon>
        <taxon>Eurotiales</taxon>
        <taxon>Aspergillaceae</taxon>
        <taxon>Aspergillus</taxon>
        <taxon>Aspergillus subgen. Cremei</taxon>
    </lineage>
</organism>
<sequence>MYTSYEIICRTNIPAFKLKHSVVRRRYSDFEYFRDILERESTRVTIPPLPGKVFTSRFSDDVIEHRREGLQRFLQIVASHPLLQTGSKVLASFIQGVLYAMLQFKTDWF</sequence>
<feature type="domain" description="PX" evidence="13">
    <location>
        <begin position="1"/>
        <end position="100"/>
    </location>
</feature>
<dbReference type="AlphaFoldDB" id="A0A1L9RGV2"/>
<dbReference type="GO" id="GO:0034499">
    <property type="term" value="P:late endosome to Golgi transport"/>
    <property type="evidence" value="ECO:0007669"/>
    <property type="project" value="TreeGrafter"/>
</dbReference>
<keyword evidence="10" id="KW-0446">Lipid-binding</keyword>
<evidence type="ECO:0000256" key="9">
    <source>
        <dbReference type="ARBA" id="ARBA00023034"/>
    </source>
</evidence>
<keyword evidence="9" id="KW-0333">Golgi apparatus</keyword>
<dbReference type="RefSeq" id="XP_040687831.1">
    <property type="nucleotide sequence ID" value="XM_040835706.1"/>
</dbReference>
<dbReference type="GO" id="GO:0031901">
    <property type="term" value="C:early endosome membrane"/>
    <property type="evidence" value="ECO:0007669"/>
    <property type="project" value="TreeGrafter"/>
</dbReference>
<dbReference type="OrthoDB" id="5227681at2759"/>
<evidence type="ECO:0000256" key="12">
    <source>
        <dbReference type="ARBA" id="ARBA00025533"/>
    </source>
</evidence>
<dbReference type="PANTHER" id="PTHR45963">
    <property type="entry name" value="RE52028P"/>
    <property type="match status" value="1"/>
</dbReference>
<gene>
    <name evidence="14" type="ORF">ASPWEDRAFT_42072</name>
</gene>
<evidence type="ECO:0000256" key="3">
    <source>
        <dbReference type="ARBA" id="ARBA00004496"/>
    </source>
</evidence>
<keyword evidence="6" id="KW-0813">Transport</keyword>
<evidence type="ECO:0000256" key="1">
    <source>
        <dbReference type="ARBA" id="ARBA00004179"/>
    </source>
</evidence>
<dbReference type="SMART" id="SM00312">
    <property type="entry name" value="PX"/>
    <property type="match status" value="1"/>
</dbReference>
<dbReference type="PANTHER" id="PTHR45963:SF2">
    <property type="entry name" value="RE52028P"/>
    <property type="match status" value="1"/>
</dbReference>
<evidence type="ECO:0000313" key="14">
    <source>
        <dbReference type="EMBL" id="OJJ34155.1"/>
    </source>
</evidence>
<keyword evidence="7" id="KW-0963">Cytoplasm</keyword>
<evidence type="ECO:0000256" key="7">
    <source>
        <dbReference type="ARBA" id="ARBA00022490"/>
    </source>
</evidence>
<dbReference type="VEuPathDB" id="FungiDB:ASPWEDRAFT_42072"/>
<evidence type="ECO:0000256" key="10">
    <source>
        <dbReference type="ARBA" id="ARBA00023121"/>
    </source>
</evidence>
<dbReference type="GO" id="GO:0032266">
    <property type="term" value="F:phosphatidylinositol-3-phosphate binding"/>
    <property type="evidence" value="ECO:0007669"/>
    <property type="project" value="TreeGrafter"/>
</dbReference>
<evidence type="ECO:0000313" key="15">
    <source>
        <dbReference type="Proteomes" id="UP000184383"/>
    </source>
</evidence>
<dbReference type="EMBL" id="KV878213">
    <property type="protein sequence ID" value="OJJ34155.1"/>
    <property type="molecule type" value="Genomic_DNA"/>
</dbReference>
<dbReference type="SUPFAM" id="SSF64268">
    <property type="entry name" value="PX domain"/>
    <property type="match status" value="1"/>
</dbReference>
<evidence type="ECO:0000256" key="4">
    <source>
        <dbReference type="ARBA" id="ARBA00010883"/>
    </source>
</evidence>
<dbReference type="Proteomes" id="UP000184383">
    <property type="component" value="Unassembled WGS sequence"/>
</dbReference>
<dbReference type="InterPro" id="IPR001683">
    <property type="entry name" value="PX_dom"/>
</dbReference>
<accession>A0A1L9RGV2</accession>
<evidence type="ECO:0000256" key="6">
    <source>
        <dbReference type="ARBA" id="ARBA00022448"/>
    </source>
</evidence>
<dbReference type="PROSITE" id="PS50195">
    <property type="entry name" value="PX"/>
    <property type="match status" value="1"/>
</dbReference>
<proteinExistence type="inferred from homology"/>
<dbReference type="InterPro" id="IPR051074">
    <property type="entry name" value="Sorting_Nexin"/>
</dbReference>
<reference evidence="15" key="1">
    <citation type="journal article" date="2017" name="Genome Biol.">
        <title>Comparative genomics reveals high biological diversity and specific adaptations in the industrially and medically important fungal genus Aspergillus.</title>
        <authorList>
            <person name="de Vries R.P."/>
            <person name="Riley R."/>
            <person name="Wiebenga A."/>
            <person name="Aguilar-Osorio G."/>
            <person name="Amillis S."/>
            <person name="Uchima C.A."/>
            <person name="Anderluh G."/>
            <person name="Asadollahi M."/>
            <person name="Askin M."/>
            <person name="Barry K."/>
            <person name="Battaglia E."/>
            <person name="Bayram O."/>
            <person name="Benocci T."/>
            <person name="Braus-Stromeyer S.A."/>
            <person name="Caldana C."/>
            <person name="Canovas D."/>
            <person name="Cerqueira G.C."/>
            <person name="Chen F."/>
            <person name="Chen W."/>
            <person name="Choi C."/>
            <person name="Clum A."/>
            <person name="Dos Santos R.A."/>
            <person name="Damasio A.R."/>
            <person name="Diallinas G."/>
            <person name="Emri T."/>
            <person name="Fekete E."/>
            <person name="Flipphi M."/>
            <person name="Freyberg S."/>
            <person name="Gallo A."/>
            <person name="Gournas C."/>
            <person name="Habgood R."/>
            <person name="Hainaut M."/>
            <person name="Harispe M.L."/>
            <person name="Henrissat B."/>
            <person name="Hilden K.S."/>
            <person name="Hope R."/>
            <person name="Hossain A."/>
            <person name="Karabika E."/>
            <person name="Karaffa L."/>
            <person name="Karanyi Z."/>
            <person name="Krasevec N."/>
            <person name="Kuo A."/>
            <person name="Kusch H."/>
            <person name="LaButti K."/>
            <person name="Lagendijk E.L."/>
            <person name="Lapidus A."/>
            <person name="Levasseur A."/>
            <person name="Lindquist E."/>
            <person name="Lipzen A."/>
            <person name="Logrieco A.F."/>
            <person name="MacCabe A."/>
            <person name="Maekelae M.R."/>
            <person name="Malavazi I."/>
            <person name="Melin P."/>
            <person name="Meyer V."/>
            <person name="Mielnichuk N."/>
            <person name="Miskei M."/>
            <person name="Molnar A.P."/>
            <person name="Mule G."/>
            <person name="Ngan C.Y."/>
            <person name="Orejas M."/>
            <person name="Orosz E."/>
            <person name="Ouedraogo J.P."/>
            <person name="Overkamp K.M."/>
            <person name="Park H.-S."/>
            <person name="Perrone G."/>
            <person name="Piumi F."/>
            <person name="Punt P.J."/>
            <person name="Ram A.F."/>
            <person name="Ramon A."/>
            <person name="Rauscher S."/>
            <person name="Record E."/>
            <person name="Riano-Pachon D.M."/>
            <person name="Robert V."/>
            <person name="Roehrig J."/>
            <person name="Ruller R."/>
            <person name="Salamov A."/>
            <person name="Salih N.S."/>
            <person name="Samson R.A."/>
            <person name="Sandor E."/>
            <person name="Sanguinetti M."/>
            <person name="Schuetze T."/>
            <person name="Sepcic K."/>
            <person name="Shelest E."/>
            <person name="Sherlock G."/>
            <person name="Sophianopoulou V."/>
            <person name="Squina F.M."/>
            <person name="Sun H."/>
            <person name="Susca A."/>
            <person name="Todd R.B."/>
            <person name="Tsang A."/>
            <person name="Unkles S.E."/>
            <person name="van de Wiele N."/>
            <person name="van Rossen-Uffink D."/>
            <person name="Oliveira J.V."/>
            <person name="Vesth T.C."/>
            <person name="Visser J."/>
            <person name="Yu J.-H."/>
            <person name="Zhou M."/>
            <person name="Andersen M.R."/>
            <person name="Archer D.B."/>
            <person name="Baker S.E."/>
            <person name="Benoit I."/>
            <person name="Brakhage A.A."/>
            <person name="Braus G.H."/>
            <person name="Fischer R."/>
            <person name="Frisvad J.C."/>
            <person name="Goldman G.H."/>
            <person name="Houbraken J."/>
            <person name="Oakley B."/>
            <person name="Pocsi I."/>
            <person name="Scazzocchio C."/>
            <person name="Seiboth B."/>
            <person name="vanKuyk P.A."/>
            <person name="Wortman J."/>
            <person name="Dyer P.S."/>
            <person name="Grigoriev I.V."/>
        </authorList>
    </citation>
    <scope>NUCLEOTIDE SEQUENCE [LARGE SCALE GENOMIC DNA]</scope>
    <source>
        <strain evidence="15">DTO 134E9</strain>
    </source>
</reference>
<comment type="function">
    <text evidence="12">Required for retention of late Golgi membrane proteins. Component of the retrieval machinery that functions by direct interaction with the cytosolic tails of certain TGN membrane proteins during the sorting/budding process at the prevacuolar compartment. Binds phosphatidylinositol 3-phosphate (PtdIns(P3)).</text>
</comment>
<evidence type="ECO:0000256" key="5">
    <source>
        <dbReference type="ARBA" id="ARBA00020436"/>
    </source>
</evidence>
<dbReference type="GO" id="GO:0000139">
    <property type="term" value="C:Golgi membrane"/>
    <property type="evidence" value="ECO:0007669"/>
    <property type="project" value="UniProtKB-SubCell"/>
</dbReference>
<comment type="subcellular location">
    <subcellularLocation>
        <location evidence="3">Cytoplasm</location>
    </subcellularLocation>
    <subcellularLocation>
        <location evidence="2">Golgi apparatus membrane</location>
        <topology evidence="2">Peripheral membrane protein</topology>
        <orientation evidence="2">Cytoplasmic side</orientation>
    </subcellularLocation>
    <subcellularLocation>
        <location evidence="1">Prevacuolar compartment membrane</location>
        <topology evidence="1">Peripheral membrane protein</topology>
        <orientation evidence="1">Cytoplasmic side</orientation>
    </subcellularLocation>
</comment>
<keyword evidence="11" id="KW-0472">Membrane</keyword>
<dbReference type="GO" id="GO:0030904">
    <property type="term" value="C:retromer complex"/>
    <property type="evidence" value="ECO:0007669"/>
    <property type="project" value="TreeGrafter"/>
</dbReference>
<evidence type="ECO:0000259" key="13">
    <source>
        <dbReference type="PROSITE" id="PS50195"/>
    </source>
</evidence>
<dbReference type="GO" id="GO:0015031">
    <property type="term" value="P:protein transport"/>
    <property type="evidence" value="ECO:0007669"/>
    <property type="project" value="UniProtKB-KW"/>
</dbReference>
<keyword evidence="8" id="KW-0653">Protein transport</keyword>